<feature type="region of interest" description="Disordered" evidence="4">
    <location>
        <begin position="839"/>
        <end position="858"/>
    </location>
</feature>
<dbReference type="RefSeq" id="XP_012648750.1">
    <property type="nucleotide sequence ID" value="XM_012793296.1"/>
</dbReference>
<dbReference type="OrthoDB" id="2110130at2759"/>
<keyword evidence="5" id="KW-0732">Signal</keyword>
<dbReference type="Gene3D" id="3.40.50.300">
    <property type="entry name" value="P-loop containing nucleotide triphosphate hydrolases"/>
    <property type="match status" value="2"/>
</dbReference>
<keyword evidence="8" id="KW-1185">Reference proteome</keyword>
<gene>
    <name evidence="7" type="ORF">BMR1_03g00695</name>
</gene>
<feature type="chain" id="PRO_5005493917" evidence="5">
    <location>
        <begin position="23"/>
        <end position="858"/>
    </location>
</feature>
<dbReference type="PANTHER" id="PTHR19211:SF95">
    <property type="entry name" value="ABC TRANSPORTER F FAMILY MEMBER 2"/>
    <property type="match status" value="1"/>
</dbReference>
<dbReference type="InterPro" id="IPR017871">
    <property type="entry name" value="ABC_transporter-like_CS"/>
</dbReference>
<dbReference type="GO" id="GO:0016887">
    <property type="term" value="F:ATP hydrolysis activity"/>
    <property type="evidence" value="ECO:0007669"/>
    <property type="project" value="InterPro"/>
</dbReference>
<dbReference type="InterPro" id="IPR027417">
    <property type="entry name" value="P-loop_NTPase"/>
</dbReference>
<proteinExistence type="predicted"/>
<dbReference type="Proteomes" id="UP000002899">
    <property type="component" value="Chromosome III"/>
</dbReference>
<dbReference type="GO" id="GO:0005524">
    <property type="term" value="F:ATP binding"/>
    <property type="evidence" value="ECO:0007669"/>
    <property type="project" value="UniProtKB-KW"/>
</dbReference>
<evidence type="ECO:0000259" key="6">
    <source>
        <dbReference type="PROSITE" id="PS50893"/>
    </source>
</evidence>
<dbReference type="OMA" id="FMIATHD"/>
<reference evidence="7 8" key="2">
    <citation type="journal article" date="2013" name="PLoS ONE">
        <title>Whole genome mapping and re-organization of the nuclear and mitochondrial genomes of Babesia microti isolates.</title>
        <authorList>
            <person name="Cornillot E."/>
            <person name="Dassouli A."/>
            <person name="Garg A."/>
            <person name="Pachikara N."/>
            <person name="Randazzo S."/>
            <person name="Depoix D."/>
            <person name="Carcy B."/>
            <person name="Delbecq S."/>
            <person name="Frutos R."/>
            <person name="Silva J.C."/>
            <person name="Sutton R."/>
            <person name="Krause P.J."/>
            <person name="Mamoun C.B."/>
        </authorList>
    </citation>
    <scope>NUCLEOTIDE SEQUENCE [LARGE SCALE GENOMIC DNA]</scope>
    <source>
        <strain evidence="7 8">RI</strain>
    </source>
</reference>
<dbReference type="GeneID" id="24424773"/>
<dbReference type="PROSITE" id="PS50893">
    <property type="entry name" value="ABC_TRANSPORTER_2"/>
    <property type="match status" value="2"/>
</dbReference>
<dbReference type="PROSITE" id="PS00211">
    <property type="entry name" value="ABC_TRANSPORTER_1"/>
    <property type="match status" value="1"/>
</dbReference>
<dbReference type="Pfam" id="PF13304">
    <property type="entry name" value="AAA_21"/>
    <property type="match status" value="1"/>
</dbReference>
<evidence type="ECO:0000256" key="2">
    <source>
        <dbReference type="ARBA" id="ARBA00022741"/>
    </source>
</evidence>
<dbReference type="SUPFAM" id="SSF52540">
    <property type="entry name" value="P-loop containing nucleoside triphosphate hydrolases"/>
    <property type="match status" value="2"/>
</dbReference>
<evidence type="ECO:0000256" key="5">
    <source>
        <dbReference type="SAM" id="SignalP"/>
    </source>
</evidence>
<dbReference type="CDD" id="cd00267">
    <property type="entry name" value="ABC_ATPase"/>
    <property type="match status" value="1"/>
</dbReference>
<dbReference type="AlphaFoldDB" id="A0A0K3ALX1"/>
<dbReference type="InterPro" id="IPR003439">
    <property type="entry name" value="ABC_transporter-like_ATP-bd"/>
</dbReference>
<dbReference type="PANTHER" id="PTHR19211">
    <property type="entry name" value="ATP-BINDING TRANSPORT PROTEIN-RELATED"/>
    <property type="match status" value="1"/>
</dbReference>
<keyword evidence="2" id="KW-0547">Nucleotide-binding</keyword>
<sequence>MRRHTYLWRIFTLLLIITQTSTYIVHDNDKIPLLCAKKHKTPMSTDHKIGSLIGLNRRSKDSQTSPILILRNASLWRKDRQILANINLQINPGDRIGIIGNNGAGKSTLIKLIHSCVSNSPVTDALITCDQTIYRGDKLNELGSTVNSERFYFILGIWLSLQMCNSTHSCAKYAIEKFLSDMEGLKFDQFYRIIISKIGNNLNINTCTMADNNKIVHMHQDFRKELNMENTLVTEIARFLQPIFIKERFTRFVSDNIEALQSIADESNDSGVVEHVKNLLNTYNQNGTLINRQFIEYRNRTDKLIKLFELESYKNLQLGHLSTGLIVRSYILLSLLQNPDLMLLDEPTNNLDVKNSEFLAEALKEVVDNHKISVLAVSHDEIFLNRYSNIIWECPGDGSVEIIKGNYDRFINYKNDKIKRVQLRKSRLITLITKLRDKNGDSASAKNFRGAKGTKSDGKRFTEKITNYTKEIEQLRITRGPLELSKYSTLYGKSLQIGECENLFNEKRFKSLQNNELFCKGSPCKFVEGSLLEFRNYTITKSSKQATSSGCDAQTDIISGYSFNIKEGANIAIMGKNGVGKSTLIKSIFRVLDDGFTVTGDVKQAKSNIRINYFPQLHIKLFDTPTEVLKLLLDIANGNISLEGSLYHSLEGYHDFDHKSSNVEGDLKQIMANFHIDDTISNSMICKCSSGEKSRITLSLLFMRDCNLLVLDEPTNHLDTFLKSYLVFLLNNIFEGKFIIITHDEEFIKRLNIHYVLYLLDKNTIYTIDRGTEFIRDYYAQVHSNDFKLREFLEERGTTSIGGSEIKMDSSGERLADVLERREMEREDERIRETKRRASFGGNNISNTPRIKNFNRWK</sequence>
<dbReference type="InterPro" id="IPR050611">
    <property type="entry name" value="ABCF"/>
</dbReference>
<feature type="signal peptide" evidence="5">
    <location>
        <begin position="1"/>
        <end position="22"/>
    </location>
</feature>
<evidence type="ECO:0000256" key="4">
    <source>
        <dbReference type="SAM" id="MobiDB-lite"/>
    </source>
</evidence>
<reference evidence="7 8" key="3">
    <citation type="journal article" date="2016" name="Sci. Rep.">
        <title>Genome-wide diversity and gene expression profiling of Babesia microti isolates identify polymorphic genes that mediate host-pathogen interactions.</title>
        <authorList>
            <person name="Silva J.C."/>
            <person name="Cornillot E."/>
            <person name="McCracken C."/>
            <person name="Usmani-Brown S."/>
            <person name="Dwivedi A."/>
            <person name="Ifeonu O.O."/>
            <person name="Crabtree J."/>
            <person name="Gotia H.T."/>
            <person name="Virji A.Z."/>
            <person name="Reynes C."/>
            <person name="Colinge J."/>
            <person name="Kumar V."/>
            <person name="Lawres L."/>
            <person name="Pazzi J.E."/>
            <person name="Pablo J.V."/>
            <person name="Hung C."/>
            <person name="Brancato J."/>
            <person name="Kumari P."/>
            <person name="Orvis J."/>
            <person name="Tretina K."/>
            <person name="Chibucos M."/>
            <person name="Ott S."/>
            <person name="Sadzewicz L."/>
            <person name="Sengamalay N."/>
            <person name="Shetty A.C."/>
            <person name="Su Q."/>
            <person name="Tallon L."/>
            <person name="Fraser C.M."/>
            <person name="Frutos R."/>
            <person name="Molina D.M."/>
            <person name="Krause P.J."/>
            <person name="Ben Mamoun C."/>
        </authorList>
    </citation>
    <scope>NUCLEOTIDE SEQUENCE [LARGE SCALE GENOMIC DNA]</scope>
    <source>
        <strain evidence="7 8">RI</strain>
    </source>
</reference>
<dbReference type="EMBL" id="LN871598">
    <property type="protein sequence ID" value="CTQ40739.1"/>
    <property type="molecule type" value="Genomic_DNA"/>
</dbReference>
<feature type="domain" description="ABC transporter" evidence="6">
    <location>
        <begin position="534"/>
        <end position="787"/>
    </location>
</feature>
<protein>
    <submittedName>
        <fullName evidence="7">ATP-binding cassette, sub-family F, member 3</fullName>
    </submittedName>
</protein>
<dbReference type="InterPro" id="IPR003959">
    <property type="entry name" value="ATPase_AAA_core"/>
</dbReference>
<dbReference type="Pfam" id="PF00005">
    <property type="entry name" value="ABC_tran"/>
    <property type="match status" value="2"/>
</dbReference>
<dbReference type="InterPro" id="IPR003593">
    <property type="entry name" value="AAA+_ATPase"/>
</dbReference>
<accession>A0A0K3ALX1</accession>
<dbReference type="SMART" id="SM00382">
    <property type="entry name" value="AAA"/>
    <property type="match status" value="2"/>
</dbReference>
<evidence type="ECO:0000256" key="1">
    <source>
        <dbReference type="ARBA" id="ARBA00022737"/>
    </source>
</evidence>
<evidence type="ECO:0000313" key="7">
    <source>
        <dbReference type="EMBL" id="CTQ40739.1"/>
    </source>
</evidence>
<feature type="domain" description="ABC transporter" evidence="6">
    <location>
        <begin position="68"/>
        <end position="423"/>
    </location>
</feature>
<evidence type="ECO:0000313" key="8">
    <source>
        <dbReference type="Proteomes" id="UP000002899"/>
    </source>
</evidence>
<keyword evidence="1" id="KW-0677">Repeat</keyword>
<feature type="compositionally biased region" description="Polar residues" evidence="4">
    <location>
        <begin position="841"/>
        <end position="850"/>
    </location>
</feature>
<dbReference type="KEGG" id="bmic:BMR1_03g00695"/>
<organism evidence="7 8">
    <name type="scientific">Babesia microti (strain RI)</name>
    <dbReference type="NCBI Taxonomy" id="1133968"/>
    <lineage>
        <taxon>Eukaryota</taxon>
        <taxon>Sar</taxon>
        <taxon>Alveolata</taxon>
        <taxon>Apicomplexa</taxon>
        <taxon>Aconoidasida</taxon>
        <taxon>Piroplasmida</taxon>
        <taxon>Babesiidae</taxon>
        <taxon>Babesia</taxon>
    </lineage>
</organism>
<keyword evidence="3 7" id="KW-0067">ATP-binding</keyword>
<dbReference type="VEuPathDB" id="PiroplasmaDB:BMR1_03g00695"/>
<name>A0A0K3ALX1_BABMR</name>
<reference evidence="7 8" key="1">
    <citation type="journal article" date="2012" name="Nucleic Acids Res.">
        <title>Sequencing of the smallest Apicomplexan genome from the human pathogen Babesia microti.</title>
        <authorList>
            <person name="Cornillot E."/>
            <person name="Hadj-Kaddour K."/>
            <person name="Dassouli A."/>
            <person name="Noel B."/>
            <person name="Ranwez V."/>
            <person name="Vacherie B."/>
            <person name="Augagneur Y."/>
            <person name="Bres V."/>
            <person name="Duclos A."/>
            <person name="Randazzo S."/>
            <person name="Carcy B."/>
            <person name="Debierre-Grockiego F."/>
            <person name="Delbecq S."/>
            <person name="Moubri-Menage K."/>
            <person name="Shams-Eldin H."/>
            <person name="Usmani-Brown S."/>
            <person name="Bringaud F."/>
            <person name="Wincker P."/>
            <person name="Vivares C.P."/>
            <person name="Schwarz R.T."/>
            <person name="Schetters T.P."/>
            <person name="Krause P.J."/>
            <person name="Gorenflot A."/>
            <person name="Berry V."/>
            <person name="Barbe V."/>
            <person name="Ben Mamoun C."/>
        </authorList>
    </citation>
    <scope>NUCLEOTIDE SEQUENCE [LARGE SCALE GENOMIC DNA]</scope>
    <source>
        <strain evidence="7 8">RI</strain>
    </source>
</reference>
<evidence type="ECO:0000256" key="3">
    <source>
        <dbReference type="ARBA" id="ARBA00022840"/>
    </source>
</evidence>